<name>A0A5S4V3Y5_9MICO</name>
<dbReference type="InterPro" id="IPR021257">
    <property type="entry name" value="DUF2809"/>
</dbReference>
<evidence type="ECO:0000256" key="1">
    <source>
        <dbReference type="SAM" id="Phobius"/>
    </source>
</evidence>
<protein>
    <submittedName>
        <fullName evidence="2">DUF2809 domain-containing protein</fullName>
    </submittedName>
</protein>
<reference evidence="2 3" key="1">
    <citation type="submission" date="2019-08" db="EMBL/GenBank/DDBJ databases">
        <authorList>
            <person name="Hu J."/>
        </authorList>
    </citation>
    <scope>NUCLEOTIDE SEQUENCE [LARGE SCALE GENOMIC DNA]</scope>
    <source>
        <strain evidence="2 3">NEAU-184</strain>
    </source>
</reference>
<feature type="transmembrane region" description="Helical" evidence="1">
    <location>
        <begin position="69"/>
        <end position="95"/>
    </location>
</feature>
<dbReference type="EMBL" id="VSSB01000001">
    <property type="protein sequence ID" value="TYL53847.1"/>
    <property type="molecule type" value="Genomic_DNA"/>
</dbReference>
<feature type="transmembrane region" description="Helical" evidence="1">
    <location>
        <begin position="115"/>
        <end position="132"/>
    </location>
</feature>
<keyword evidence="1" id="KW-0472">Membrane</keyword>
<evidence type="ECO:0000313" key="2">
    <source>
        <dbReference type="EMBL" id="TYL53847.1"/>
    </source>
</evidence>
<keyword evidence="1" id="KW-0812">Transmembrane</keyword>
<keyword evidence="1" id="KW-1133">Transmembrane helix</keyword>
<accession>A0A5S4V3Y5</accession>
<evidence type="ECO:0000313" key="3">
    <source>
        <dbReference type="Proteomes" id="UP000325243"/>
    </source>
</evidence>
<dbReference type="AlphaFoldDB" id="A0A5S4V3Y5"/>
<dbReference type="Pfam" id="PF10990">
    <property type="entry name" value="DUF2809"/>
    <property type="match status" value="1"/>
</dbReference>
<comment type="caution">
    <text evidence="2">The sequence shown here is derived from an EMBL/GenBank/DDBJ whole genome shotgun (WGS) entry which is preliminary data.</text>
</comment>
<dbReference type="RefSeq" id="WP_148733313.1">
    <property type="nucleotide sequence ID" value="NZ_VSSB01000001.1"/>
</dbReference>
<proteinExistence type="predicted"/>
<keyword evidence="3" id="KW-1185">Reference proteome</keyword>
<sequence length="144" mass="14656">MSRPAATVPAVASPRAMRVRAVVGALACLGLGLGLQLLDRSSVVDLLGSVLYVMLVGLLALLMRPSLRAVTVAAIALAFATLVELLQLTAIHAAVVEAVPMAGLVLGNAFDPMDLLAYLVGAVVLVPIVAVIRRPGNAAGARDA</sequence>
<feature type="transmembrane region" description="Helical" evidence="1">
    <location>
        <begin position="44"/>
        <end position="62"/>
    </location>
</feature>
<gene>
    <name evidence="2" type="ORF">FYC51_09470</name>
</gene>
<feature type="transmembrane region" description="Helical" evidence="1">
    <location>
        <begin position="21"/>
        <end position="38"/>
    </location>
</feature>
<dbReference type="Proteomes" id="UP000325243">
    <property type="component" value="Unassembled WGS sequence"/>
</dbReference>
<organism evidence="2 3">
    <name type="scientific">Agromyces mariniharenae</name>
    <dbReference type="NCBI Taxonomy" id="2604423"/>
    <lineage>
        <taxon>Bacteria</taxon>
        <taxon>Bacillati</taxon>
        <taxon>Actinomycetota</taxon>
        <taxon>Actinomycetes</taxon>
        <taxon>Micrococcales</taxon>
        <taxon>Microbacteriaceae</taxon>
        <taxon>Agromyces</taxon>
    </lineage>
</organism>